<sequence>MKKFLYSFVVLLFFISTLSSTFVDIAKAEEEQENEQNYNQLKSENIIDDSVSEEEWNEYLKEDKTEKENIESEKEITSYAKSSFKLKKGDVLITNGTSSKGLTGHAAIAISSKTVLHISGSGAHPSTKSFASFKKDYGKGKKWVKVYRSKKAGAGTKAGNWAIKNYKGKKYKYGINTKLSKKNPTYCSKIIYQAYKYGASKKSIYDPGSHIISPYALPNISSNAYKLKKVKTF</sequence>
<name>A0AAQ0MK00_9STAP</name>
<dbReference type="EMBL" id="RCVN01000004">
    <property type="protein sequence ID" value="RMI85582.1"/>
    <property type="molecule type" value="Genomic_DNA"/>
</dbReference>
<dbReference type="InterPro" id="IPR038765">
    <property type="entry name" value="Papain-like_cys_pep_sf"/>
</dbReference>
<evidence type="ECO:0000313" key="2">
    <source>
        <dbReference type="EMBL" id="RMI85582.1"/>
    </source>
</evidence>
<dbReference type="SUPFAM" id="SSF54001">
    <property type="entry name" value="Cysteine proteinases"/>
    <property type="match status" value="1"/>
</dbReference>
<accession>A0AAQ0MK00</accession>
<proteinExistence type="predicted"/>
<evidence type="ECO:0008006" key="4">
    <source>
        <dbReference type="Google" id="ProtNLM"/>
    </source>
</evidence>
<evidence type="ECO:0000256" key="1">
    <source>
        <dbReference type="SAM" id="SignalP"/>
    </source>
</evidence>
<protein>
    <recommendedName>
        <fullName evidence="4">CHAP domain-containing protein</fullName>
    </recommendedName>
</protein>
<comment type="caution">
    <text evidence="2">The sequence shown here is derived from an EMBL/GenBank/DDBJ whole genome shotgun (WGS) entry which is preliminary data.</text>
</comment>
<keyword evidence="1" id="KW-0732">Signal</keyword>
<feature type="chain" id="PRO_5042878674" description="CHAP domain-containing protein" evidence="1">
    <location>
        <begin position="22"/>
        <end position="233"/>
    </location>
</feature>
<dbReference type="AlphaFoldDB" id="A0AAQ0MK00"/>
<organism evidence="2 3">
    <name type="scientific">Staphylococcus pseudoxylosus</name>
    <dbReference type="NCBI Taxonomy" id="2282419"/>
    <lineage>
        <taxon>Bacteria</taxon>
        <taxon>Bacillati</taxon>
        <taxon>Bacillota</taxon>
        <taxon>Bacilli</taxon>
        <taxon>Bacillales</taxon>
        <taxon>Staphylococcaceae</taxon>
        <taxon>Staphylococcus</taxon>
    </lineage>
</organism>
<keyword evidence="3" id="KW-1185">Reference proteome</keyword>
<feature type="signal peptide" evidence="1">
    <location>
        <begin position="1"/>
        <end position="21"/>
    </location>
</feature>
<dbReference type="Proteomes" id="UP000269505">
    <property type="component" value="Unassembled WGS sequence"/>
</dbReference>
<dbReference type="RefSeq" id="WP_107558888.1">
    <property type="nucleotide sequence ID" value="NZ_JAHCSS010000015.1"/>
</dbReference>
<dbReference type="Gene3D" id="3.90.1720.10">
    <property type="entry name" value="endopeptidase domain like (from Nostoc punctiforme)"/>
    <property type="match status" value="1"/>
</dbReference>
<gene>
    <name evidence="2" type="ORF">D9V42_04225</name>
</gene>
<reference evidence="2 3" key="1">
    <citation type="submission" date="2018-10" db="EMBL/GenBank/DDBJ databases">
        <title>Staphylococcus pseudoxylosus sp. nov., isolated from bovine mastitis.</title>
        <authorList>
            <person name="Macfadyen A.C."/>
            <person name="Leroy S."/>
            <person name="Harrison E.M."/>
            <person name="Parkhill J."/>
            <person name="Holmes M.A."/>
            <person name="Paterson G.K."/>
        </authorList>
    </citation>
    <scope>NUCLEOTIDE SEQUENCE [LARGE SCALE GENOMIC DNA]</scope>
    <source>
        <strain evidence="2 3">S04009</strain>
    </source>
</reference>
<evidence type="ECO:0000313" key="3">
    <source>
        <dbReference type="Proteomes" id="UP000269505"/>
    </source>
</evidence>